<gene>
    <name evidence="1" type="ORF">Acr_00g0075840</name>
</gene>
<comment type="caution">
    <text evidence="1">The sequence shown here is derived from an EMBL/GenBank/DDBJ whole genome shotgun (WGS) entry which is preliminary data.</text>
</comment>
<dbReference type="EMBL" id="BJWL01000384">
    <property type="protein sequence ID" value="GFS41694.1"/>
    <property type="molecule type" value="Genomic_DNA"/>
</dbReference>
<evidence type="ECO:0000313" key="2">
    <source>
        <dbReference type="Proteomes" id="UP000585474"/>
    </source>
</evidence>
<evidence type="ECO:0000313" key="1">
    <source>
        <dbReference type="EMBL" id="GFS41694.1"/>
    </source>
</evidence>
<name>A0A7J0DSW8_9ERIC</name>
<sequence>MKQAANDAIPVVLVVSEYITELVRLLATSLETLTRGIAGKRRLTKEHGSCQDNVDLHAYIDKPSRHLEASSLLLQWPVATFC</sequence>
<accession>A0A7J0DSW8</accession>
<protein>
    <submittedName>
        <fullName evidence="1">Uncharacterized protein</fullName>
    </submittedName>
</protein>
<reference evidence="2" key="1">
    <citation type="submission" date="2019-07" db="EMBL/GenBank/DDBJ databases">
        <title>De Novo Assembly of kiwifruit Actinidia rufa.</title>
        <authorList>
            <person name="Sugita-Konishi S."/>
            <person name="Sato K."/>
            <person name="Mori E."/>
            <person name="Abe Y."/>
            <person name="Kisaki G."/>
            <person name="Hamano K."/>
            <person name="Suezawa K."/>
            <person name="Otani M."/>
            <person name="Fukuda T."/>
            <person name="Manabe T."/>
            <person name="Gomi K."/>
            <person name="Tabuchi M."/>
            <person name="Akimitsu K."/>
            <person name="Kataoka I."/>
        </authorList>
    </citation>
    <scope>NUCLEOTIDE SEQUENCE [LARGE SCALE GENOMIC DNA]</scope>
    <source>
        <strain evidence="2">cv. Fuchu</strain>
    </source>
</reference>
<dbReference type="AlphaFoldDB" id="A0A7J0DSW8"/>
<dbReference type="Proteomes" id="UP000585474">
    <property type="component" value="Unassembled WGS sequence"/>
</dbReference>
<proteinExistence type="predicted"/>
<organism evidence="1 2">
    <name type="scientific">Actinidia rufa</name>
    <dbReference type="NCBI Taxonomy" id="165716"/>
    <lineage>
        <taxon>Eukaryota</taxon>
        <taxon>Viridiplantae</taxon>
        <taxon>Streptophyta</taxon>
        <taxon>Embryophyta</taxon>
        <taxon>Tracheophyta</taxon>
        <taxon>Spermatophyta</taxon>
        <taxon>Magnoliopsida</taxon>
        <taxon>eudicotyledons</taxon>
        <taxon>Gunneridae</taxon>
        <taxon>Pentapetalae</taxon>
        <taxon>asterids</taxon>
        <taxon>Ericales</taxon>
        <taxon>Actinidiaceae</taxon>
        <taxon>Actinidia</taxon>
    </lineage>
</organism>
<keyword evidence="2" id="KW-1185">Reference proteome</keyword>